<proteinExistence type="predicted"/>
<reference evidence="1 2" key="1">
    <citation type="submission" date="2015-07" db="EMBL/GenBank/DDBJ databases">
        <title>Genome sequencing of Kibdelosporangium phytohabitans.</title>
        <authorList>
            <person name="Qin S."/>
            <person name="Xing K."/>
        </authorList>
    </citation>
    <scope>NUCLEOTIDE SEQUENCE [LARGE SCALE GENOMIC DNA]</scope>
    <source>
        <strain evidence="1 2">KLBMP1111</strain>
    </source>
</reference>
<sequence length="86" mass="9935">MSTLDNVDAVHGRARRAGIFDVLKAWADGRTEVRLERERRKTLDLVLDRLPDGTEMIDRDAAGRLRIIRIPIRTVCTAVVVRRFHR</sequence>
<dbReference type="KEGG" id="kphy:AOZ06_04345"/>
<dbReference type="AlphaFoldDB" id="A0A0N9HP05"/>
<keyword evidence="2" id="KW-1185">Reference proteome</keyword>
<dbReference type="RefSeq" id="WP_054288237.1">
    <property type="nucleotide sequence ID" value="NZ_CP012752.1"/>
</dbReference>
<name>A0A0N9HP05_9PSEU</name>
<gene>
    <name evidence="1" type="ORF">AOZ06_04345</name>
</gene>
<dbReference type="STRING" id="860235.AOZ06_04345"/>
<dbReference type="Proteomes" id="UP000063699">
    <property type="component" value="Chromosome"/>
</dbReference>
<evidence type="ECO:0000313" key="1">
    <source>
        <dbReference type="EMBL" id="ALG06261.1"/>
    </source>
</evidence>
<accession>A0A0N9HP05</accession>
<evidence type="ECO:0000313" key="2">
    <source>
        <dbReference type="Proteomes" id="UP000063699"/>
    </source>
</evidence>
<dbReference type="EMBL" id="CP012752">
    <property type="protein sequence ID" value="ALG06261.1"/>
    <property type="molecule type" value="Genomic_DNA"/>
</dbReference>
<organism evidence="1 2">
    <name type="scientific">Kibdelosporangium phytohabitans</name>
    <dbReference type="NCBI Taxonomy" id="860235"/>
    <lineage>
        <taxon>Bacteria</taxon>
        <taxon>Bacillati</taxon>
        <taxon>Actinomycetota</taxon>
        <taxon>Actinomycetes</taxon>
        <taxon>Pseudonocardiales</taxon>
        <taxon>Pseudonocardiaceae</taxon>
        <taxon>Kibdelosporangium</taxon>
    </lineage>
</organism>
<protein>
    <submittedName>
        <fullName evidence="1">Uncharacterized protein</fullName>
    </submittedName>
</protein>